<dbReference type="RefSeq" id="WP_067544642.1">
    <property type="nucleotide sequence ID" value="NZ_CP012836.1"/>
</dbReference>
<gene>
    <name evidence="1" type="ORF">AO498_05725</name>
</gene>
<reference evidence="2" key="1">
    <citation type="submission" date="2015-09" db="EMBL/GenBank/DDBJ databases">
        <title>Complete sequence of Algoriphagus sp. M8-2.</title>
        <authorList>
            <person name="Shintani M."/>
        </authorList>
    </citation>
    <scope>NUCLEOTIDE SEQUENCE [LARGE SCALE GENOMIC DNA]</scope>
    <source>
        <strain evidence="2">M8-2</strain>
    </source>
</reference>
<dbReference type="KEGG" id="alm:AO498_05725"/>
<dbReference type="Proteomes" id="UP000073816">
    <property type="component" value="Chromosome"/>
</dbReference>
<dbReference type="AlphaFoldDB" id="A0A142EL97"/>
<sequence>MKIWKSLLILLGLTLLAGGGFWIYSTYFQSKEINTLELISEEAVFTLETTQADQLWNEWVQHPSWAIFSQFPAFQTLSEQVTFLDSLTGSSGKISNTLRGKQVTISYHGTGKENFSLLFAVNFGGTQAEELLAEFKNLVGSSATVQTRTYSDQPIWEFQSNKDEPSWTVALINHVLLASNSSFLVEEAIRSYLNQGENTLKTLMNEESAFTGKSRLILTSKGISRLLKGIAQENKSRLSASLGLRKDWTSLELEFLETELALKGTTSAEQITSFLPSVQANLPAFEKLISNRTQALTQINLNGIFETQKLKNPAFTPKSTVQGEIQTKLIDRGFLDSFTGELYLLQLEEIGNQTDNQVLLARSNYPEQAWTMLKEFRGTEEIPSNDFYLGNEILFFPEEEFPAHLFEGKFQGFPQTHVTTRGDMLIMANSALAMKMLLDDIDSSNTWAYSPNSPLMAIDPASGFSETIFLEKIWKQWIDSSNPSWSTFLQKHRSTFLAFPYLSLRLNQLGKRTEATLSLPFNATAPAPKKESDALILQANRVIELPSRLIYGPKIAINFNDQTEDLVVQTEEHTLHLFSSEGEKVFEIPLQNPIVSDVFQIDYYKNGKLQLLFATADGIYGIDRLGNSLPGFPITKAGEKFSKLNLVDYDQNRDYRFFAASESGNLWLFDKTGQALEGWNPLPLKSSALTPPTHIRVPGKGDFMAVQTSDGKVHLFNRRGENQTGSPIDFQVEINTPITITPDAGFLKISAISTTGEVIQAGFGGEIRYRNQLVKENRDDRFSLIGDLFGSTFLIANKQFNRTQILNESESLLFTIPQTGESWIRFVDFGSERKILLVTDSEQGFGFLYDWKGAMLTATPLESEGEIQISHQAKSKQYFIRTRSGNRILEYVMPE</sequence>
<dbReference type="SUPFAM" id="SSF75011">
    <property type="entry name" value="3-carboxy-cis,cis-mucoante lactonizing enzyme"/>
    <property type="match status" value="1"/>
</dbReference>
<keyword evidence="2" id="KW-1185">Reference proteome</keyword>
<evidence type="ECO:0000313" key="2">
    <source>
        <dbReference type="Proteomes" id="UP000073816"/>
    </source>
</evidence>
<reference evidence="1 2" key="2">
    <citation type="journal article" date="2016" name="Genome Announc.">
        <title>Complete Genome Sequence of Algoriphagus sp. Strain M8-2, Isolated from a Brackish Lake.</title>
        <authorList>
            <person name="Muraguchi Y."/>
            <person name="Kushimoto K."/>
            <person name="Ohtsubo Y."/>
            <person name="Suzuki T."/>
            <person name="Dohra H."/>
            <person name="Kimbara K."/>
            <person name="Shintani M."/>
        </authorList>
    </citation>
    <scope>NUCLEOTIDE SEQUENCE [LARGE SCALE GENOMIC DNA]</scope>
    <source>
        <strain evidence="1 2">M8-2</strain>
    </source>
</reference>
<proteinExistence type="predicted"/>
<dbReference type="STRING" id="1727163.AO498_05725"/>
<accession>A0A142EL97</accession>
<dbReference type="EMBL" id="CP012836">
    <property type="protein sequence ID" value="AMQ55902.1"/>
    <property type="molecule type" value="Genomic_DNA"/>
</dbReference>
<dbReference type="PATRIC" id="fig|1727163.4.peg.1189"/>
<organism evidence="1 2">
    <name type="scientific">Algoriphagus sanaruensis</name>
    <dbReference type="NCBI Taxonomy" id="1727163"/>
    <lineage>
        <taxon>Bacteria</taxon>
        <taxon>Pseudomonadati</taxon>
        <taxon>Bacteroidota</taxon>
        <taxon>Cytophagia</taxon>
        <taxon>Cytophagales</taxon>
        <taxon>Cyclobacteriaceae</taxon>
        <taxon>Algoriphagus</taxon>
    </lineage>
</organism>
<dbReference type="OrthoDB" id="1093345at2"/>
<evidence type="ECO:0000313" key="1">
    <source>
        <dbReference type="EMBL" id="AMQ55902.1"/>
    </source>
</evidence>
<name>A0A142EL97_9BACT</name>
<protein>
    <submittedName>
        <fullName evidence="1">Uncharacterized protein</fullName>
    </submittedName>
</protein>